<evidence type="ECO:0000313" key="2">
    <source>
        <dbReference type="EMBL" id="PIC54543.1"/>
    </source>
</evidence>
<feature type="domain" description="F-box" evidence="1">
    <location>
        <begin position="4"/>
        <end position="55"/>
    </location>
</feature>
<dbReference type="OrthoDB" id="5902789at2759"/>
<evidence type="ECO:0000313" key="3">
    <source>
        <dbReference type="Proteomes" id="UP000230233"/>
    </source>
</evidence>
<comment type="caution">
    <text evidence="2">The sequence shown here is derived from an EMBL/GenBank/DDBJ whole genome shotgun (WGS) entry which is preliminary data.</text>
</comment>
<dbReference type="AlphaFoldDB" id="A0A2G5VRX3"/>
<dbReference type="PANTHER" id="PTHR21503:SF8">
    <property type="entry name" value="F-BOX ASSOCIATED DOMAIN-CONTAINING PROTEIN-RELATED"/>
    <property type="match status" value="1"/>
</dbReference>
<dbReference type="InterPro" id="IPR012885">
    <property type="entry name" value="F-box_Sdz-33"/>
</dbReference>
<proteinExistence type="predicted"/>
<dbReference type="Pfam" id="PF07735">
    <property type="entry name" value="FBA_2"/>
    <property type="match status" value="1"/>
</dbReference>
<dbReference type="Pfam" id="PF00646">
    <property type="entry name" value="F-box"/>
    <property type="match status" value="1"/>
</dbReference>
<sequence length="356" mass="41427">MSKRFPVLRIPLVVLTEIVSQLNPAEIVSISLCSKRSLNLLKSNQLKNSRKWELHMTDQDDDRPDLPRISIFLPDLFRQFLFTRICWLFDMLCAKSITDLKSENPQFVNIGSHRVPAVIEQGCLITYWEDRVQGMKAITDYTCSLFSIHVSCVTIFKNSLWMLEWVSQRQSEPLKNVNWWSAYKVFEDSWDDEAYSSAMRQCPPTESLYIISQPSANYRLNEEIPKVNEINIGRGRWVTVDNLMSIDSIEITIGDSQLSTADIIKFVKHWLAGGIPRMEYIRIDSKNLNELEFLTEELEPYVVPNEEIRKYQKNPVGIEFEFVGGYSIQREDGVEATINFQHHSFHMAKWNDQIGF</sequence>
<reference evidence="3" key="1">
    <citation type="submission" date="2017-10" db="EMBL/GenBank/DDBJ databases">
        <title>Rapid genome shrinkage in a self-fertile nematode reveals novel sperm competition proteins.</title>
        <authorList>
            <person name="Yin D."/>
            <person name="Schwarz E.M."/>
            <person name="Thomas C.G."/>
            <person name="Felde R.L."/>
            <person name="Korf I.F."/>
            <person name="Cutter A.D."/>
            <person name="Schartner C.M."/>
            <person name="Ralston E.J."/>
            <person name="Meyer B.J."/>
            <person name="Haag E.S."/>
        </authorList>
    </citation>
    <scope>NUCLEOTIDE SEQUENCE [LARGE SCALE GENOMIC DNA]</scope>
    <source>
        <strain evidence="3">JU1422</strain>
    </source>
</reference>
<gene>
    <name evidence="2" type="primary">Cnig_chr_I.g3754</name>
    <name evidence="2" type="ORF">B9Z55_003754</name>
</gene>
<accession>A0A2G5VRX3</accession>
<dbReference type="EMBL" id="PDUG01000001">
    <property type="protein sequence ID" value="PIC54543.1"/>
    <property type="molecule type" value="Genomic_DNA"/>
</dbReference>
<dbReference type="Proteomes" id="UP000230233">
    <property type="component" value="Chromosome I"/>
</dbReference>
<keyword evidence="3" id="KW-1185">Reference proteome</keyword>
<dbReference type="InterPro" id="IPR001810">
    <property type="entry name" value="F-box_dom"/>
</dbReference>
<name>A0A2G5VRX3_9PELO</name>
<dbReference type="PROSITE" id="PS50181">
    <property type="entry name" value="FBOX"/>
    <property type="match status" value="1"/>
</dbReference>
<dbReference type="PANTHER" id="PTHR21503">
    <property type="entry name" value="F-BOX-CONTAINING HYPOTHETICAL PROTEIN C.ELEGANS"/>
    <property type="match status" value="1"/>
</dbReference>
<protein>
    <recommendedName>
        <fullName evidence="1">F-box domain-containing protein</fullName>
    </recommendedName>
</protein>
<organism evidence="2 3">
    <name type="scientific">Caenorhabditis nigoni</name>
    <dbReference type="NCBI Taxonomy" id="1611254"/>
    <lineage>
        <taxon>Eukaryota</taxon>
        <taxon>Metazoa</taxon>
        <taxon>Ecdysozoa</taxon>
        <taxon>Nematoda</taxon>
        <taxon>Chromadorea</taxon>
        <taxon>Rhabditida</taxon>
        <taxon>Rhabditina</taxon>
        <taxon>Rhabditomorpha</taxon>
        <taxon>Rhabditoidea</taxon>
        <taxon>Rhabditidae</taxon>
        <taxon>Peloderinae</taxon>
        <taxon>Caenorhabditis</taxon>
    </lineage>
</organism>
<evidence type="ECO:0000259" key="1">
    <source>
        <dbReference type="PROSITE" id="PS50181"/>
    </source>
</evidence>